<name>J9PQQ3_9CAUD</name>
<gene>
    <name evidence="1" type="ORF">BCU4_0217</name>
</gene>
<sequence length="147" mass="17171">MPRCNKCHNDFPNRVYVDGKNRNLQNRKFCLDCSPFGTHNTRNILISDKEKEANVALRKKKQTEYTSRRRAEVIQKAIEYKGGKCSICGYDRCRWALEFHHINPEDKEFGISDGNTRSWDKVKVELDKCILLCANCHREVESGFTQI</sequence>
<dbReference type="GO" id="GO:0004519">
    <property type="term" value="F:endonuclease activity"/>
    <property type="evidence" value="ECO:0007669"/>
    <property type="project" value="UniProtKB-KW"/>
</dbReference>
<keyword evidence="1" id="KW-0378">Hydrolase</keyword>
<organism evidence="1 2">
    <name type="scientific">Bacillus phage BCU4</name>
    <dbReference type="NCBI Taxonomy" id="1126951"/>
    <lineage>
        <taxon>Viruses</taxon>
        <taxon>Duplodnaviria</taxon>
        <taxon>Heunggongvirae</taxon>
        <taxon>Uroviricota</taxon>
        <taxon>Caudoviricetes</taxon>
        <taxon>Herelleviridae</taxon>
        <taxon>Bastillevirinae</taxon>
        <taxon>Tsarbombavirus</taxon>
        <taxon>Tsarbombavirus BCP78</taxon>
    </lineage>
</organism>
<dbReference type="InterPro" id="IPR003615">
    <property type="entry name" value="HNH_nuc"/>
</dbReference>
<proteinExistence type="predicted"/>
<keyword evidence="1" id="KW-0255">Endonuclease</keyword>
<keyword evidence="1" id="KW-0540">Nuclease</keyword>
<dbReference type="CDD" id="cd00085">
    <property type="entry name" value="HNHc"/>
    <property type="match status" value="1"/>
</dbReference>
<dbReference type="Gene3D" id="1.10.30.50">
    <property type="match status" value="1"/>
</dbReference>
<dbReference type="EMBL" id="JN797798">
    <property type="protein sequence ID" value="AEW47723.1"/>
    <property type="molecule type" value="Genomic_DNA"/>
</dbReference>
<evidence type="ECO:0000313" key="1">
    <source>
        <dbReference type="EMBL" id="AEW47723.1"/>
    </source>
</evidence>
<evidence type="ECO:0000313" key="2">
    <source>
        <dbReference type="Proteomes" id="UP000006292"/>
    </source>
</evidence>
<reference evidence="1 2" key="1">
    <citation type="submission" date="2011-09" db="EMBL/GenBank/DDBJ databases">
        <title>Complete Genome Sequence of Bacillus cereus Bacteriophage BCU4.</title>
        <authorList>
            <person name="Lee J.-H."/>
            <person name="Shin H."/>
            <person name="Son B."/>
            <person name="Ryu S."/>
        </authorList>
    </citation>
    <scope>NUCLEOTIDE SEQUENCE [LARGE SCALE GENOMIC DNA]</scope>
</reference>
<accession>J9PQQ3</accession>
<dbReference type="Proteomes" id="UP000006292">
    <property type="component" value="Genome"/>
</dbReference>
<protein>
    <submittedName>
        <fullName evidence="1">Putative HNH endonuclease 2</fullName>
    </submittedName>
</protein>